<keyword evidence="3" id="KW-1185">Reference proteome</keyword>
<dbReference type="InterPro" id="IPR041419">
    <property type="entry name" value="TnsE_C"/>
</dbReference>
<dbReference type="Proteomes" id="UP000193804">
    <property type="component" value="Unassembled WGS sequence"/>
</dbReference>
<name>A0A1X7J454_9BACT</name>
<evidence type="ECO:0000313" key="3">
    <source>
        <dbReference type="Proteomes" id="UP000193804"/>
    </source>
</evidence>
<evidence type="ECO:0000259" key="1">
    <source>
        <dbReference type="Pfam" id="PF18623"/>
    </source>
</evidence>
<sequence length="520" mass="60986">MAFEVISVPNAVFSDDQWQLETEVKKLGIKPYYQKEYFPVDRTPNILIGGEIENFEQLNPDALPKEDLHFQDFGKGYCINFKDLKTGDFDFYNPRILYDESMIYRIEHNGEYYVFFCYDLFRVLLFITSEIGSFIFKNEFLDIALDHREIIKEDSKKKLILQFNDFLPINLLKNQTFIFNVAYLLFCKPIKKYWDDIKFSPTISKRDFSFSQLNLKDVKMNMCVKKYANFNLVLQINDIDINETLPFEVIKVILPELTETQSTKDASDKKKKALDNEFPIVPDVSKKGHNQQKRRSKIPISIGNNFVKKRPEIVYKRSTSNNRKVRKSNTYNKDIPNKELRFSFGGRSFDVNNIKAKLESNLKFKEFDYSKIPNGLFTFCKAFEITANGFGLSFEYVIRDVPEHLVFSNINGQKRKILIIEVTDPDPFFLLEVDSSDGKYISTLVFEDVENIEKGEFLEKTILKMSANGGVWPAQYLAEYSRHWRIRHPRGLKSTKPEDQEMYEKVQNKLVDNLIEFFAA</sequence>
<dbReference type="EMBL" id="FXAW01000002">
    <property type="protein sequence ID" value="SMG22502.1"/>
    <property type="molecule type" value="Genomic_DNA"/>
</dbReference>
<dbReference type="Pfam" id="PF18623">
    <property type="entry name" value="TnsE_C"/>
    <property type="match status" value="1"/>
</dbReference>
<accession>A0A1X7J454</accession>
<feature type="domain" description="TnsE C-terminal" evidence="1">
    <location>
        <begin position="409"/>
        <end position="504"/>
    </location>
</feature>
<proteinExistence type="predicted"/>
<reference evidence="3" key="1">
    <citation type="submission" date="2017-04" db="EMBL/GenBank/DDBJ databases">
        <authorList>
            <person name="Varghese N."/>
            <person name="Submissions S."/>
        </authorList>
    </citation>
    <scope>NUCLEOTIDE SEQUENCE [LARGE SCALE GENOMIC DNA]</scope>
    <source>
        <strain evidence="3">DSM 4125</strain>
    </source>
</reference>
<organism evidence="2 3">
    <name type="scientific">Marivirga sericea</name>
    <dbReference type="NCBI Taxonomy" id="1028"/>
    <lineage>
        <taxon>Bacteria</taxon>
        <taxon>Pseudomonadati</taxon>
        <taxon>Bacteroidota</taxon>
        <taxon>Cytophagia</taxon>
        <taxon>Cytophagales</taxon>
        <taxon>Marivirgaceae</taxon>
        <taxon>Marivirga</taxon>
    </lineage>
</organism>
<dbReference type="AlphaFoldDB" id="A0A1X7J454"/>
<evidence type="ECO:0000313" key="2">
    <source>
        <dbReference type="EMBL" id="SMG22502.1"/>
    </source>
</evidence>
<dbReference type="RefSeq" id="WP_085516243.1">
    <property type="nucleotide sequence ID" value="NZ_FXAW01000002.1"/>
</dbReference>
<dbReference type="OrthoDB" id="5899304at2"/>
<protein>
    <recommendedName>
        <fullName evidence="1">TnsE C-terminal domain-containing protein</fullName>
    </recommendedName>
</protein>
<dbReference type="STRING" id="1028.SAMN05661096_01279"/>
<gene>
    <name evidence="2" type="ORF">SAMN05661096_01279</name>
</gene>